<feature type="domain" description="AB hydrolase-1" evidence="1">
    <location>
        <begin position="144"/>
        <end position="189"/>
    </location>
</feature>
<dbReference type="InterPro" id="IPR000073">
    <property type="entry name" value="AB_hydrolase_1"/>
</dbReference>
<dbReference type="Proteomes" id="UP001315278">
    <property type="component" value="Unassembled WGS sequence"/>
</dbReference>
<evidence type="ECO:0000313" key="3">
    <source>
        <dbReference type="Proteomes" id="UP001315278"/>
    </source>
</evidence>
<keyword evidence="2" id="KW-0378">Hydrolase</keyword>
<dbReference type="Gene3D" id="3.40.50.1820">
    <property type="entry name" value="alpha/beta hydrolase"/>
    <property type="match status" value="1"/>
</dbReference>
<accession>A0ABS5FWX3</accession>
<dbReference type="SUPFAM" id="SSF53474">
    <property type="entry name" value="alpha/beta-Hydrolases"/>
    <property type="match status" value="1"/>
</dbReference>
<keyword evidence="3" id="KW-1185">Reference proteome</keyword>
<dbReference type="EMBL" id="JAFCJH010000077">
    <property type="protein sequence ID" value="MBR0801300.1"/>
    <property type="molecule type" value="Genomic_DNA"/>
</dbReference>
<dbReference type="InterPro" id="IPR029058">
    <property type="entry name" value="AB_hydrolase_fold"/>
</dbReference>
<organism evidence="2 3">
    <name type="scientific">Bradyrhizobium jicamae</name>
    <dbReference type="NCBI Taxonomy" id="280332"/>
    <lineage>
        <taxon>Bacteria</taxon>
        <taxon>Pseudomonadati</taxon>
        <taxon>Pseudomonadota</taxon>
        <taxon>Alphaproteobacteria</taxon>
        <taxon>Hyphomicrobiales</taxon>
        <taxon>Nitrobacteraceae</taxon>
        <taxon>Bradyrhizobium</taxon>
    </lineage>
</organism>
<protein>
    <submittedName>
        <fullName evidence="2">Alpha/beta fold hydrolase</fullName>
    </submittedName>
</protein>
<gene>
    <name evidence="2" type="ORF">JQ615_38735</name>
</gene>
<evidence type="ECO:0000313" key="2">
    <source>
        <dbReference type="EMBL" id="MBR0801300.1"/>
    </source>
</evidence>
<name>A0ABS5FWX3_9BRAD</name>
<reference evidence="3" key="1">
    <citation type="journal article" date="2021" name="ISME J.">
        <title>Evolutionary origin and ecological implication of a unique nif island in free-living Bradyrhizobium lineages.</title>
        <authorList>
            <person name="Tao J."/>
        </authorList>
    </citation>
    <scope>NUCLEOTIDE SEQUENCE [LARGE SCALE GENOMIC DNA]</scope>
    <source>
        <strain evidence="3">SZCCT0434</strain>
    </source>
</reference>
<evidence type="ECO:0000259" key="1">
    <source>
        <dbReference type="Pfam" id="PF00561"/>
    </source>
</evidence>
<proteinExistence type="predicted"/>
<dbReference type="Pfam" id="PF00561">
    <property type="entry name" value="Abhydrolase_1"/>
    <property type="match status" value="1"/>
</dbReference>
<dbReference type="GO" id="GO:0016787">
    <property type="term" value="F:hydrolase activity"/>
    <property type="evidence" value="ECO:0007669"/>
    <property type="project" value="UniProtKB-KW"/>
</dbReference>
<dbReference type="RefSeq" id="WP_212495394.1">
    <property type="nucleotide sequence ID" value="NZ_JAFCJH010000077.1"/>
</dbReference>
<sequence length="277" mass="30372">MTRGIVVLACVCALLGGFYSAIAKWGIRHETLDLFDAARQRRVSVDIAERVDYAMKADAGLWKPPVAVISNGNTVRNTEYSFLANVFAASGYLVASIQQDLPSDPPLVTKVGLPYVGRLAVYKKGEANILFVLQQLKQRYPNAGYDHLTLVGHSNGGDTAMYFAQQHPQLVSKVITLDNLRVPILLSHKLKVLSFRSKDPVFKTDPDVLPTPQQAKTDGIDIVQTPFQHTWMSDRGPLFAKQAIQATLERFLGGADVTRLASIDSGKPTLENGMPLP</sequence>
<comment type="caution">
    <text evidence="2">The sequence shown here is derived from an EMBL/GenBank/DDBJ whole genome shotgun (WGS) entry which is preliminary data.</text>
</comment>